<evidence type="ECO:0000256" key="3">
    <source>
        <dbReference type="ARBA" id="ARBA00023136"/>
    </source>
</evidence>
<organism evidence="6 7">
    <name type="scientific">Chamaesiphon polymorphus CCALA 037</name>
    <dbReference type="NCBI Taxonomy" id="2107692"/>
    <lineage>
        <taxon>Bacteria</taxon>
        <taxon>Bacillati</taxon>
        <taxon>Cyanobacteriota</taxon>
        <taxon>Cyanophyceae</taxon>
        <taxon>Gomontiellales</taxon>
        <taxon>Chamaesiphonaceae</taxon>
        <taxon>Chamaesiphon</taxon>
    </lineage>
</organism>
<evidence type="ECO:0000313" key="7">
    <source>
        <dbReference type="Proteomes" id="UP000238937"/>
    </source>
</evidence>
<dbReference type="RefSeq" id="WP_106307262.1">
    <property type="nucleotide sequence ID" value="NZ_PVWO01000229.1"/>
</dbReference>
<dbReference type="PANTHER" id="PTHR41164">
    <property type="entry name" value="CURLI PRODUCTION ASSEMBLY/TRANSPORT COMPONENT CSGG"/>
    <property type="match status" value="1"/>
</dbReference>
<evidence type="ECO:0000256" key="4">
    <source>
        <dbReference type="ARBA" id="ARBA00023139"/>
    </source>
</evidence>
<keyword evidence="3" id="KW-0472">Membrane</keyword>
<sequence>MPSNLFIFKIVSASLVITSTLFVSSKFANISPVNASEKATQIERVNPSLVSLSLSRKSKRPRIAVLDFEYSSIGSVEWLPWLKTNVKAVNDLLVDKLVDGGNFSVIERTRIDQVLQEQNFGKTGRVDSSSAAKIGRILGVQTILLGSVTEFNLDREAQGFSVPIFGGIGSGSSKLTANVKISMRAIDTKTGEILFTAKGVGTSNRGDSALSIRGFSTASGSSNQEFKLLSAATSDAVEQIATKINANPSKVVDTDP</sequence>
<evidence type="ECO:0008006" key="8">
    <source>
        <dbReference type="Google" id="ProtNLM"/>
    </source>
</evidence>
<evidence type="ECO:0000256" key="2">
    <source>
        <dbReference type="ARBA" id="ARBA00022729"/>
    </source>
</evidence>
<dbReference type="Gene3D" id="3.40.50.10610">
    <property type="entry name" value="ABC-type transport auxiliary lipoprotein component"/>
    <property type="match status" value="1"/>
</dbReference>
<keyword evidence="2" id="KW-0732">Signal</keyword>
<keyword evidence="4" id="KW-0564">Palmitate</keyword>
<evidence type="ECO:0000256" key="5">
    <source>
        <dbReference type="ARBA" id="ARBA00023288"/>
    </source>
</evidence>
<dbReference type="Proteomes" id="UP000238937">
    <property type="component" value="Unassembled WGS sequence"/>
</dbReference>
<accession>A0A2T1GBX4</accession>
<protein>
    <recommendedName>
        <fullName evidence="8">Penicillin-binding protein activator LpoB</fullName>
    </recommendedName>
</protein>
<dbReference type="GO" id="GO:0030288">
    <property type="term" value="C:outer membrane-bounded periplasmic space"/>
    <property type="evidence" value="ECO:0007669"/>
    <property type="project" value="InterPro"/>
</dbReference>
<dbReference type="Pfam" id="PF03783">
    <property type="entry name" value="CsgG"/>
    <property type="match status" value="1"/>
</dbReference>
<dbReference type="OrthoDB" id="554957at2"/>
<keyword evidence="5" id="KW-0449">Lipoprotein</keyword>
<dbReference type="EMBL" id="PVWO01000229">
    <property type="protein sequence ID" value="PSB54843.1"/>
    <property type="molecule type" value="Genomic_DNA"/>
</dbReference>
<proteinExistence type="predicted"/>
<keyword evidence="1" id="KW-1003">Cell membrane</keyword>
<comment type="caution">
    <text evidence="6">The sequence shown here is derived from an EMBL/GenBank/DDBJ whole genome shotgun (WGS) entry which is preliminary data.</text>
</comment>
<gene>
    <name evidence="6" type="ORF">C7B77_16900</name>
</gene>
<dbReference type="AlphaFoldDB" id="A0A2T1GBX4"/>
<keyword evidence="7" id="KW-1185">Reference proteome</keyword>
<evidence type="ECO:0000313" key="6">
    <source>
        <dbReference type="EMBL" id="PSB54843.1"/>
    </source>
</evidence>
<dbReference type="InterPro" id="IPR005534">
    <property type="entry name" value="Curli_assmbl/transp-comp_CsgG"/>
</dbReference>
<dbReference type="PANTHER" id="PTHR41164:SF1">
    <property type="entry name" value="CURLI PRODUCTION ASSEMBLY_TRANSPORT COMPONENT CSGG"/>
    <property type="match status" value="1"/>
</dbReference>
<evidence type="ECO:0000256" key="1">
    <source>
        <dbReference type="ARBA" id="ARBA00022475"/>
    </source>
</evidence>
<reference evidence="6 7" key="1">
    <citation type="submission" date="2018-03" db="EMBL/GenBank/DDBJ databases">
        <title>The ancient ancestry and fast evolution of plastids.</title>
        <authorList>
            <person name="Moore K.R."/>
            <person name="Magnabosco C."/>
            <person name="Momper L."/>
            <person name="Gold D.A."/>
            <person name="Bosak T."/>
            <person name="Fournier G.P."/>
        </authorList>
    </citation>
    <scope>NUCLEOTIDE SEQUENCE [LARGE SCALE GENOMIC DNA]</scope>
    <source>
        <strain evidence="6 7">CCALA 037</strain>
    </source>
</reference>
<name>A0A2T1GBX4_9CYAN</name>